<dbReference type="PANTHER" id="PTHR46796">
    <property type="entry name" value="HTH-TYPE TRANSCRIPTIONAL ACTIVATOR RHAS-RELATED"/>
    <property type="match status" value="1"/>
</dbReference>
<dbReference type="Proteomes" id="UP000289555">
    <property type="component" value="Chromosome"/>
</dbReference>
<feature type="domain" description="HTH araC/xylS-type" evidence="4">
    <location>
        <begin position="199"/>
        <end position="298"/>
    </location>
</feature>
<keyword evidence="2" id="KW-0238">DNA-binding</keyword>
<gene>
    <name evidence="5" type="ORF">HORIV_70340</name>
</gene>
<dbReference type="InterPro" id="IPR018060">
    <property type="entry name" value="HTH_AraC"/>
</dbReference>
<dbReference type="InterPro" id="IPR050204">
    <property type="entry name" value="AraC_XylS_family_regulators"/>
</dbReference>
<dbReference type="PROSITE" id="PS01124">
    <property type="entry name" value="HTH_ARAC_FAMILY_2"/>
    <property type="match status" value="1"/>
</dbReference>
<dbReference type="Gene3D" id="1.10.10.60">
    <property type="entry name" value="Homeodomain-like"/>
    <property type="match status" value="1"/>
</dbReference>
<dbReference type="EMBL" id="AP019416">
    <property type="protein sequence ID" value="BBI54613.1"/>
    <property type="molecule type" value="Genomic_DNA"/>
</dbReference>
<evidence type="ECO:0000259" key="4">
    <source>
        <dbReference type="PROSITE" id="PS01124"/>
    </source>
</evidence>
<keyword evidence="6" id="KW-1185">Reference proteome</keyword>
<protein>
    <submittedName>
        <fullName evidence="5">AraC family transcriptional regulator</fullName>
    </submittedName>
</protein>
<name>A0ABM7GUQ7_9GAMM</name>
<evidence type="ECO:0000256" key="2">
    <source>
        <dbReference type="ARBA" id="ARBA00023125"/>
    </source>
</evidence>
<dbReference type="SUPFAM" id="SSF46689">
    <property type="entry name" value="Homeodomain-like"/>
    <property type="match status" value="1"/>
</dbReference>
<dbReference type="SMART" id="SM00342">
    <property type="entry name" value="HTH_ARAC"/>
    <property type="match status" value="1"/>
</dbReference>
<dbReference type="PANTHER" id="PTHR46796:SF12">
    <property type="entry name" value="HTH-TYPE DNA-BINDING TRANSCRIPTIONAL ACTIVATOR EUTR"/>
    <property type="match status" value="1"/>
</dbReference>
<evidence type="ECO:0000256" key="3">
    <source>
        <dbReference type="ARBA" id="ARBA00023163"/>
    </source>
</evidence>
<evidence type="ECO:0000313" key="6">
    <source>
        <dbReference type="Proteomes" id="UP000289555"/>
    </source>
</evidence>
<dbReference type="Pfam" id="PF12833">
    <property type="entry name" value="HTH_18"/>
    <property type="match status" value="1"/>
</dbReference>
<evidence type="ECO:0000313" key="5">
    <source>
        <dbReference type="EMBL" id="BBI54613.1"/>
    </source>
</evidence>
<organism evidence="5 6">
    <name type="scientific">Vreelandella olivaria</name>
    <dbReference type="NCBI Taxonomy" id="390919"/>
    <lineage>
        <taxon>Bacteria</taxon>
        <taxon>Pseudomonadati</taxon>
        <taxon>Pseudomonadota</taxon>
        <taxon>Gammaproteobacteria</taxon>
        <taxon>Oceanospirillales</taxon>
        <taxon>Halomonadaceae</taxon>
        <taxon>Vreelandella</taxon>
    </lineage>
</organism>
<accession>A0ABM7GUQ7</accession>
<keyword evidence="3" id="KW-0804">Transcription</keyword>
<proteinExistence type="predicted"/>
<dbReference type="InterPro" id="IPR009057">
    <property type="entry name" value="Homeodomain-like_sf"/>
</dbReference>
<evidence type="ECO:0000256" key="1">
    <source>
        <dbReference type="ARBA" id="ARBA00023015"/>
    </source>
</evidence>
<reference evidence="6" key="1">
    <citation type="journal article" date="2019" name="Microbiol. Resour. Announc.">
        <title>Complete Genome Sequence of Halomonas olivaria, a Moderately Halophilic Bacterium Isolated from Olive Processing Effluents, Obtained by Nanopore Sequencing.</title>
        <authorList>
            <person name="Nagata S."/>
            <person name="Ii K.M."/>
            <person name="Tsukimi T."/>
            <person name="Miura M.C."/>
            <person name="Galipon J."/>
            <person name="Arakawa K."/>
        </authorList>
    </citation>
    <scope>NUCLEOTIDE SEQUENCE [LARGE SCALE GENOMIC DNA]</scope>
    <source>
        <strain evidence="6">TYRC17</strain>
    </source>
</reference>
<keyword evidence="1" id="KW-0805">Transcription regulation</keyword>
<sequence>MPIAFHHCTDVTEHAMWLSGWQQEFDQIDEGSFAGEIIDISEQGIRLFREKANLAVSQLMRFPEDQWHLAMPLRWPNNSLFRSDAITVLPRCKEFLGISPAGYDLIVVSIDLNRHSWLEQNAKKSRVLVVTPDLFKMVKQQWWALTEHLRACGGEATPCAQQAIMCQLKDGIDLLLESPSCNVVSDDSSNYRTRRYIVDRCHALSKMHPDNPPSMMALCHQLNISRRTLQYSFQAETGQSPVHYLRALRLNAVRRSLMRDPTLCLADAAAQQGFFHQSYFSREYRRLFHELPSDTRKRSQKA</sequence>